<dbReference type="AlphaFoldDB" id="A0A1F8C2L7"/>
<organism evidence="1 2">
    <name type="scientific">Candidatus Woesebacteria bacterium RIFCSPLOWO2_01_FULL_44_14</name>
    <dbReference type="NCBI Taxonomy" id="1802525"/>
    <lineage>
        <taxon>Bacteria</taxon>
        <taxon>Candidatus Woeseibacteriota</taxon>
    </lineage>
</organism>
<name>A0A1F8C2L7_9BACT</name>
<protein>
    <submittedName>
        <fullName evidence="1">Uncharacterized protein</fullName>
    </submittedName>
</protein>
<dbReference type="EMBL" id="MGHL01000006">
    <property type="protein sequence ID" value="OGM70089.1"/>
    <property type="molecule type" value="Genomic_DNA"/>
</dbReference>
<dbReference type="STRING" id="1802525.A2975_03370"/>
<evidence type="ECO:0000313" key="1">
    <source>
        <dbReference type="EMBL" id="OGM70089.1"/>
    </source>
</evidence>
<proteinExistence type="predicted"/>
<dbReference type="Proteomes" id="UP000178429">
    <property type="component" value="Unassembled WGS sequence"/>
</dbReference>
<comment type="caution">
    <text evidence="1">The sequence shown here is derived from an EMBL/GenBank/DDBJ whole genome shotgun (WGS) entry which is preliminary data.</text>
</comment>
<evidence type="ECO:0000313" key="2">
    <source>
        <dbReference type="Proteomes" id="UP000178429"/>
    </source>
</evidence>
<sequence length="256" mass="28554">MSGVESLVKNVVCQRVISEKRLLESGFLVLVAEGCPEEVAEEIVLRTETFGTGWFYNLRADVPARRKIFFVPLKVDGVETVVIKEKAPIVVGNPLLKHPTSSVIHEIRTAMVLGEIVKRLDLIEIAVNKKDLIINFSAQRPLGALVDLNSGQRWGFFDYVEGESPRVETSRVGGWNYLPEERRKLYGQIHTALEEVGKAALKAGVEPWDLGVHQVVLDIKKNIVGVTILDTEEYSLKKSGLWKGNSLPPVILFPLF</sequence>
<reference evidence="1 2" key="1">
    <citation type="journal article" date="2016" name="Nat. Commun.">
        <title>Thousands of microbial genomes shed light on interconnected biogeochemical processes in an aquifer system.</title>
        <authorList>
            <person name="Anantharaman K."/>
            <person name="Brown C.T."/>
            <person name="Hug L.A."/>
            <person name="Sharon I."/>
            <person name="Castelle C.J."/>
            <person name="Probst A.J."/>
            <person name="Thomas B.C."/>
            <person name="Singh A."/>
            <person name="Wilkins M.J."/>
            <person name="Karaoz U."/>
            <person name="Brodie E.L."/>
            <person name="Williams K.H."/>
            <person name="Hubbard S.S."/>
            <person name="Banfield J.F."/>
        </authorList>
    </citation>
    <scope>NUCLEOTIDE SEQUENCE [LARGE SCALE GENOMIC DNA]</scope>
</reference>
<accession>A0A1F8C2L7</accession>
<gene>
    <name evidence="1" type="ORF">A2975_03370</name>
</gene>